<evidence type="ECO:0000313" key="11">
    <source>
        <dbReference type="Proteomes" id="UP001163823"/>
    </source>
</evidence>
<organism evidence="10 11">
    <name type="scientific">Quillaja saponaria</name>
    <name type="common">Soap bark tree</name>
    <dbReference type="NCBI Taxonomy" id="32244"/>
    <lineage>
        <taxon>Eukaryota</taxon>
        <taxon>Viridiplantae</taxon>
        <taxon>Streptophyta</taxon>
        <taxon>Embryophyta</taxon>
        <taxon>Tracheophyta</taxon>
        <taxon>Spermatophyta</taxon>
        <taxon>Magnoliopsida</taxon>
        <taxon>eudicotyledons</taxon>
        <taxon>Gunneridae</taxon>
        <taxon>Pentapetalae</taxon>
        <taxon>rosids</taxon>
        <taxon>fabids</taxon>
        <taxon>Fabales</taxon>
        <taxon>Quillajaceae</taxon>
        <taxon>Quillaja</taxon>
    </lineage>
</organism>
<feature type="signal peptide" evidence="9">
    <location>
        <begin position="1"/>
        <end position="28"/>
    </location>
</feature>
<evidence type="ECO:0000256" key="8">
    <source>
        <dbReference type="ARBA" id="ARBA00023180"/>
    </source>
</evidence>
<evidence type="ECO:0000256" key="9">
    <source>
        <dbReference type="SAM" id="SignalP"/>
    </source>
</evidence>
<keyword evidence="8" id="KW-0325">Glycoprotein</keyword>
<keyword evidence="7" id="KW-0472">Membrane</keyword>
<dbReference type="InterPro" id="IPR032675">
    <property type="entry name" value="LRR_dom_sf"/>
</dbReference>
<dbReference type="Pfam" id="PF00560">
    <property type="entry name" value="LRR_1"/>
    <property type="match status" value="1"/>
</dbReference>
<proteinExistence type="predicted"/>
<dbReference type="PANTHER" id="PTHR32093:SF131">
    <property type="entry name" value="LEUCINE-RICH REPEAT-CONTAINING N-TERMINAL PLANT-TYPE DOMAIN-CONTAINING PROTEIN"/>
    <property type="match status" value="1"/>
</dbReference>
<sequence length="429" mass="48203">MERKMVTSASFLLCTFLLHFNLLHEVTGNEMSEIILEGGIGDGTYNNCPPPPFTSPFENERIERAYHVIQEFKPRITSDPKRFLDTWNGPDVCNYRGFRCDIFPNTKDRAVSGINFNGAAFSGTNFNLSGLLDRLPDLVFFHANSNNFTGTIPKEIIQYKYFYELDMSNNKFCGEFPKEILGAKQLTFIDLRFNKLYGSIPPELFMLDVDVIFINNNCFNQKLPDNFGFTPASYITLANNQFIGPIPKSIGQASETLSEVLLLNNHFSGCLPYEIGFLKNAKVFDASLNELTGPIPQSFACLEKMQFLNLTGNRLYGPVPELVCKLPNLYALSLSNNYFTEVGPECRNLITKKVLDVSMNCIPGFPNQKSKDECATFCSTPKYCPSEISLTIVPCKNYYLSSPNTSDYQPKAAAPSPVTYNALKQPRLS</sequence>
<evidence type="ECO:0000256" key="4">
    <source>
        <dbReference type="ARBA" id="ARBA00022614"/>
    </source>
</evidence>
<dbReference type="GO" id="GO:0016301">
    <property type="term" value="F:kinase activity"/>
    <property type="evidence" value="ECO:0007669"/>
    <property type="project" value="UniProtKB-KW"/>
</dbReference>
<keyword evidence="3" id="KW-0964">Secreted</keyword>
<dbReference type="SUPFAM" id="SSF52058">
    <property type="entry name" value="L domain-like"/>
    <property type="match status" value="1"/>
</dbReference>
<keyword evidence="10" id="KW-0675">Receptor</keyword>
<dbReference type="GO" id="GO:0016020">
    <property type="term" value="C:membrane"/>
    <property type="evidence" value="ECO:0007669"/>
    <property type="project" value="UniProtKB-SubCell"/>
</dbReference>
<evidence type="ECO:0000256" key="5">
    <source>
        <dbReference type="ARBA" id="ARBA00022729"/>
    </source>
</evidence>
<keyword evidence="4" id="KW-0433">Leucine-rich repeat</keyword>
<gene>
    <name evidence="10" type="ORF">O6P43_011750</name>
</gene>
<dbReference type="Gene3D" id="3.80.10.10">
    <property type="entry name" value="Ribonuclease Inhibitor"/>
    <property type="match status" value="2"/>
</dbReference>
<keyword evidence="5 9" id="KW-0732">Signal</keyword>
<keyword evidence="6" id="KW-0677">Repeat</keyword>
<dbReference type="KEGG" id="qsa:O6P43_011750"/>
<dbReference type="FunFam" id="3.80.10.10:FF:000041">
    <property type="entry name" value="LRR receptor-like serine/threonine-protein kinase ERECTA"/>
    <property type="match status" value="1"/>
</dbReference>
<dbReference type="GO" id="GO:0005576">
    <property type="term" value="C:extracellular region"/>
    <property type="evidence" value="ECO:0007669"/>
    <property type="project" value="UniProtKB-SubCell"/>
</dbReference>
<name>A0AAD7M063_QUISA</name>
<dbReference type="PANTHER" id="PTHR32093">
    <property type="entry name" value="LEUCINE-RICH REPEAT EXTENSIN-LIKE PROTEIN 3-RELATED"/>
    <property type="match status" value="1"/>
</dbReference>
<feature type="chain" id="PRO_5042174023" evidence="9">
    <location>
        <begin position="29"/>
        <end position="429"/>
    </location>
</feature>
<comment type="caution">
    <text evidence="10">The sequence shown here is derived from an EMBL/GenBank/DDBJ whole genome shotgun (WGS) entry which is preliminary data.</text>
</comment>
<evidence type="ECO:0000256" key="7">
    <source>
        <dbReference type="ARBA" id="ARBA00023136"/>
    </source>
</evidence>
<protein>
    <submittedName>
        <fullName evidence="10">Leucine-rich repeat receptor-like protein kinase family</fullName>
    </submittedName>
</protein>
<keyword evidence="10" id="KW-0418">Kinase</keyword>
<evidence type="ECO:0000256" key="2">
    <source>
        <dbReference type="ARBA" id="ARBA00004613"/>
    </source>
</evidence>
<reference evidence="10" key="1">
    <citation type="journal article" date="2023" name="Science">
        <title>Elucidation of the pathway for biosynthesis of saponin adjuvants from the soapbark tree.</title>
        <authorList>
            <person name="Reed J."/>
            <person name="Orme A."/>
            <person name="El-Demerdash A."/>
            <person name="Owen C."/>
            <person name="Martin L.B.B."/>
            <person name="Misra R.C."/>
            <person name="Kikuchi S."/>
            <person name="Rejzek M."/>
            <person name="Martin A.C."/>
            <person name="Harkess A."/>
            <person name="Leebens-Mack J."/>
            <person name="Louveau T."/>
            <person name="Stephenson M.J."/>
            <person name="Osbourn A."/>
        </authorList>
    </citation>
    <scope>NUCLEOTIDE SEQUENCE</scope>
    <source>
        <strain evidence="10">S10</strain>
    </source>
</reference>
<dbReference type="InterPro" id="IPR051582">
    <property type="entry name" value="LRR_extensin-like_regulator"/>
</dbReference>
<evidence type="ECO:0000256" key="3">
    <source>
        <dbReference type="ARBA" id="ARBA00022525"/>
    </source>
</evidence>
<dbReference type="EMBL" id="JARAOO010000005">
    <property type="protein sequence ID" value="KAJ7967493.1"/>
    <property type="molecule type" value="Genomic_DNA"/>
</dbReference>
<dbReference type="Proteomes" id="UP001163823">
    <property type="component" value="Chromosome 5"/>
</dbReference>
<keyword evidence="10" id="KW-0808">Transferase</keyword>
<dbReference type="InterPro" id="IPR001611">
    <property type="entry name" value="Leu-rich_rpt"/>
</dbReference>
<evidence type="ECO:0000313" key="10">
    <source>
        <dbReference type="EMBL" id="KAJ7967493.1"/>
    </source>
</evidence>
<evidence type="ECO:0000256" key="1">
    <source>
        <dbReference type="ARBA" id="ARBA00004370"/>
    </source>
</evidence>
<dbReference type="AlphaFoldDB" id="A0AAD7M063"/>
<keyword evidence="11" id="KW-1185">Reference proteome</keyword>
<evidence type="ECO:0000256" key="6">
    <source>
        <dbReference type="ARBA" id="ARBA00022737"/>
    </source>
</evidence>
<accession>A0AAD7M063</accession>
<comment type="subcellular location">
    <subcellularLocation>
        <location evidence="1">Membrane</location>
    </subcellularLocation>
    <subcellularLocation>
        <location evidence="2">Secreted</location>
    </subcellularLocation>
</comment>